<keyword evidence="1" id="KW-0547">Nucleotide-binding</keyword>
<dbReference type="InterPro" id="IPR027417">
    <property type="entry name" value="P-loop_NTPase"/>
</dbReference>
<dbReference type="OrthoDB" id="448448at2759"/>
<feature type="region of interest" description="Disordered" evidence="5">
    <location>
        <begin position="1027"/>
        <end position="1047"/>
    </location>
</feature>
<organism evidence="8 9">
    <name type="scientific">Alternaria arborescens</name>
    <dbReference type="NCBI Taxonomy" id="156630"/>
    <lineage>
        <taxon>Eukaryota</taxon>
        <taxon>Fungi</taxon>
        <taxon>Dikarya</taxon>
        <taxon>Ascomycota</taxon>
        <taxon>Pezizomycotina</taxon>
        <taxon>Dothideomycetes</taxon>
        <taxon>Pleosporomycetidae</taxon>
        <taxon>Pleosporales</taxon>
        <taxon>Pleosporineae</taxon>
        <taxon>Pleosporaceae</taxon>
        <taxon>Alternaria</taxon>
        <taxon>Alternaria sect. Alternaria</taxon>
    </lineage>
</organism>
<evidence type="ECO:0000259" key="7">
    <source>
        <dbReference type="PROSITE" id="PS51194"/>
    </source>
</evidence>
<dbReference type="SMART" id="SM00490">
    <property type="entry name" value="HELICc"/>
    <property type="match status" value="1"/>
</dbReference>
<feature type="compositionally biased region" description="Basic residues" evidence="5">
    <location>
        <begin position="375"/>
        <end position="391"/>
    </location>
</feature>
<keyword evidence="4" id="KW-0067">ATP-binding</keyword>
<reference evidence="9" key="1">
    <citation type="journal article" date="2019" name="bioRxiv">
        <title>Genomics, evolutionary history and diagnostics of the Alternaria alternata species group including apple and Asian pear pathotypes.</title>
        <authorList>
            <person name="Armitage A.D."/>
            <person name="Cockerton H.M."/>
            <person name="Sreenivasaprasad S."/>
            <person name="Woodhall J.W."/>
            <person name="Lane C.R."/>
            <person name="Harrison R.J."/>
            <person name="Clarkson J.P."/>
        </authorList>
    </citation>
    <scope>NUCLEOTIDE SEQUENCE [LARGE SCALE GENOMIC DNA]</scope>
    <source>
        <strain evidence="9">RGR 97.0016</strain>
    </source>
</reference>
<feature type="region of interest" description="Disordered" evidence="5">
    <location>
        <begin position="1"/>
        <end position="42"/>
    </location>
</feature>
<dbReference type="CDD" id="cd18793">
    <property type="entry name" value="SF2_C_SNF"/>
    <property type="match status" value="1"/>
</dbReference>
<feature type="region of interest" description="Disordered" evidence="5">
    <location>
        <begin position="253"/>
        <end position="391"/>
    </location>
</feature>
<dbReference type="CDD" id="cd18008">
    <property type="entry name" value="DEXDc_SHPRH-like"/>
    <property type="match status" value="1"/>
</dbReference>
<evidence type="ECO:0000256" key="1">
    <source>
        <dbReference type="ARBA" id="ARBA00022741"/>
    </source>
</evidence>
<dbReference type="InterPro" id="IPR000330">
    <property type="entry name" value="SNF2_N"/>
</dbReference>
<accession>A0A4Q4QPM4</accession>
<protein>
    <recommendedName>
        <fullName evidence="10">DNA repair protein</fullName>
    </recommendedName>
</protein>
<feature type="compositionally biased region" description="Basic and acidic residues" evidence="5">
    <location>
        <begin position="1299"/>
        <end position="1308"/>
    </location>
</feature>
<dbReference type="GO" id="GO:0008094">
    <property type="term" value="F:ATP-dependent activity, acting on DNA"/>
    <property type="evidence" value="ECO:0007669"/>
    <property type="project" value="TreeGrafter"/>
</dbReference>
<dbReference type="SMART" id="SM00487">
    <property type="entry name" value="DEXDc"/>
    <property type="match status" value="1"/>
</dbReference>
<feature type="domain" description="Helicase ATP-binding" evidence="6">
    <location>
        <begin position="504"/>
        <end position="700"/>
    </location>
</feature>
<dbReference type="InterPro" id="IPR038718">
    <property type="entry name" value="SNF2-like_sf"/>
</dbReference>
<dbReference type="PROSITE" id="PS51192">
    <property type="entry name" value="HELICASE_ATP_BIND_1"/>
    <property type="match status" value="1"/>
</dbReference>
<proteinExistence type="predicted"/>
<evidence type="ECO:0000313" key="9">
    <source>
        <dbReference type="Proteomes" id="UP000293823"/>
    </source>
</evidence>
<gene>
    <name evidence="8" type="ORF">AA0113_g10419</name>
</gene>
<dbReference type="PANTHER" id="PTHR45626:SF17">
    <property type="entry name" value="HELICASE-LIKE TRANSCRIPTION FACTOR"/>
    <property type="match status" value="1"/>
</dbReference>
<dbReference type="CDD" id="cd16449">
    <property type="entry name" value="RING-HC"/>
    <property type="match status" value="1"/>
</dbReference>
<dbReference type="Gene3D" id="3.40.50.300">
    <property type="entry name" value="P-loop containing nucleotide triphosphate hydrolases"/>
    <property type="match status" value="1"/>
</dbReference>
<keyword evidence="3" id="KW-0347">Helicase</keyword>
<dbReference type="SUPFAM" id="SSF52540">
    <property type="entry name" value="P-loop containing nucleoside triphosphate hydrolases"/>
    <property type="match status" value="2"/>
</dbReference>
<dbReference type="Pfam" id="PF00271">
    <property type="entry name" value="Helicase_C"/>
    <property type="match status" value="1"/>
</dbReference>
<evidence type="ECO:0008006" key="10">
    <source>
        <dbReference type="Google" id="ProtNLM"/>
    </source>
</evidence>
<dbReference type="GO" id="GO:0005524">
    <property type="term" value="F:ATP binding"/>
    <property type="evidence" value="ECO:0007669"/>
    <property type="project" value="UniProtKB-KW"/>
</dbReference>
<dbReference type="Pfam" id="PF00176">
    <property type="entry name" value="SNF2-rel_dom"/>
    <property type="match status" value="1"/>
</dbReference>
<feature type="compositionally biased region" description="Acidic residues" evidence="5">
    <location>
        <begin position="1309"/>
        <end position="1318"/>
    </location>
</feature>
<dbReference type="InterPro" id="IPR001650">
    <property type="entry name" value="Helicase_C-like"/>
</dbReference>
<comment type="caution">
    <text evidence="8">The sequence shown here is derived from an EMBL/GenBank/DDBJ whole genome shotgun (WGS) entry which is preliminary data.</text>
</comment>
<keyword evidence="9" id="KW-1185">Reference proteome</keyword>
<dbReference type="Gene3D" id="3.40.50.10810">
    <property type="entry name" value="Tandem AAA-ATPase domain"/>
    <property type="match status" value="1"/>
</dbReference>
<evidence type="ECO:0000313" key="8">
    <source>
        <dbReference type="EMBL" id="RYO45431.1"/>
    </source>
</evidence>
<dbReference type="PANTHER" id="PTHR45626">
    <property type="entry name" value="TRANSCRIPTION TERMINATION FACTOR 2-RELATED"/>
    <property type="match status" value="1"/>
</dbReference>
<feature type="compositionally biased region" description="Acidic residues" evidence="5">
    <location>
        <begin position="291"/>
        <end position="303"/>
    </location>
</feature>
<keyword evidence="2" id="KW-0378">Hydrolase</keyword>
<evidence type="ECO:0000256" key="4">
    <source>
        <dbReference type="ARBA" id="ARBA00022840"/>
    </source>
</evidence>
<dbReference type="GO" id="GO:0005634">
    <property type="term" value="C:nucleus"/>
    <property type="evidence" value="ECO:0007669"/>
    <property type="project" value="TreeGrafter"/>
</dbReference>
<feature type="region of interest" description="Disordered" evidence="5">
    <location>
        <begin position="1290"/>
        <end position="1318"/>
    </location>
</feature>
<evidence type="ECO:0000256" key="2">
    <source>
        <dbReference type="ARBA" id="ARBA00022801"/>
    </source>
</evidence>
<feature type="domain" description="Helicase C-terminal" evidence="7">
    <location>
        <begin position="1073"/>
        <end position="1266"/>
    </location>
</feature>
<dbReference type="PROSITE" id="PS51194">
    <property type="entry name" value="HELICASE_CTER"/>
    <property type="match status" value="1"/>
</dbReference>
<dbReference type="GO" id="GO:0006281">
    <property type="term" value="P:DNA repair"/>
    <property type="evidence" value="ECO:0007669"/>
    <property type="project" value="TreeGrafter"/>
</dbReference>
<evidence type="ECO:0000259" key="6">
    <source>
        <dbReference type="PROSITE" id="PS51192"/>
    </source>
</evidence>
<dbReference type="GO" id="GO:0004386">
    <property type="term" value="F:helicase activity"/>
    <property type="evidence" value="ECO:0007669"/>
    <property type="project" value="UniProtKB-KW"/>
</dbReference>
<dbReference type="InterPro" id="IPR049730">
    <property type="entry name" value="SNF2/RAD54-like_C"/>
</dbReference>
<feature type="region of interest" description="Disordered" evidence="5">
    <location>
        <begin position="85"/>
        <end position="112"/>
    </location>
</feature>
<dbReference type="GO" id="GO:0016787">
    <property type="term" value="F:hydrolase activity"/>
    <property type="evidence" value="ECO:0007669"/>
    <property type="project" value="UniProtKB-KW"/>
</dbReference>
<evidence type="ECO:0000256" key="3">
    <source>
        <dbReference type="ARBA" id="ARBA00022806"/>
    </source>
</evidence>
<sequence>MAQSDGIDVAVGTQTPVPGTGGLNSPGVASDGFEHQPDSVEQQVQAVYSHEYQEDEDEGLAHRDHNANGEAIEEEFLNHDQDTPVASVEQQDAPDILMHNSSEQAPQIDDNDSTSLFIPEKGHSPLRIGPRQTSLVPMNRPLLSASHRQKKPSISIHNAIQTMQRKRQEQKLVTIRQSSKYHTNTNLDNEAYLEAVVQGQSSSIAAPPVDPDDFTDKQAAIEFEKQKRYYDEIKRKTGGLTFKQDVEWMKIRGAETARKRKRARDIAKALEENEDDPELFPEFHLPTNHEQEEDSEYGSDLEDSEPRKRRRPMPTKEGKQITMQEAELQSMRVALEAEGDLPRKKKGNAVDDTVEALTPTGPGKGSKGKPTGKPIKAKSGPKRPPKSRVNKAAGKKAIGHAVKQAASLLNANVFQQQAGVNAPEQPTFRSRKKADALKELISSIPLEDQKKARGDMNTLLTATKDFDGTGSVKADGKGLWKVKGMSTSLKPYQVLGSAFMRRRENAADEPRGGLMADQMGLGKTLMMIANMVNGRPTKNDKGPKTTLLVASPALLTQWKSEIELHTDASKVRIKIMRYGAGTRLDSTNANEILAGHDIILTTYTEIMKSYPKNEPPIQCQTAQQKIDWWEEVFRTQRGPLHRMMFLRVVLDEAQAIKNHMSRTSIACRALMAHHKWALSGTPILNSLVELYPYFKFLDVPHTGSFKIFKHNYCEGKSVENTERLLVRLSQFMIRRTHADEMFGAPILKLPQADQTTYWCEFNSVERRIYDIVRTRFANCINMWAREGTLDKSYSNALVMLLRLRQLTAHILMLQFVVRDLLEREDIEAIREVVDKEAEDSSERGGHTIAAVRKQLDKVAADQRKRTAAIEAKKAATKARKTAAKAAAKARHEEYVSDNDNDDDELLEEDADEGINWESLKGINPDFTAGGEFGKEFNFKPFLNSLKTGESWEKTKQKAKCSCCGKQPRQPQLTSCGHLICREPCYEEILVEMAENDNVDVFPPCKACGKIPTAIHPCEVDDDGIPDAPAQGTRANTKKKQDRMRNRQKREDIADDWLALAGDDVLPSAKTIAVKSQIMNWLKENPYVKIIVYTQFLPMIRILARVFRGENWQTEQVSTDQTATWTSMPSFDAEMLPEYLQAQLWAPNCCRLLLTNLPHQYYGGMSLGARDKAISSFAENPDCKIMLASLRCGGLGLNLTMASKVIMIDPWWNSASEQQAFCRVFRIGQREETFMSRLCVKNTVDERLIAMQERKQNEIASVMEDDGKTMKKMDTRSLMRLFGNLEEDPDGKPFIMVDNPDPRGGFRADQDDEGYADDF</sequence>
<dbReference type="EMBL" id="PEJP01000053">
    <property type="protein sequence ID" value="RYO45431.1"/>
    <property type="molecule type" value="Genomic_DNA"/>
</dbReference>
<dbReference type="Proteomes" id="UP000293823">
    <property type="component" value="Unassembled WGS sequence"/>
</dbReference>
<dbReference type="InterPro" id="IPR014001">
    <property type="entry name" value="Helicase_ATP-bd"/>
</dbReference>
<dbReference type="InterPro" id="IPR050628">
    <property type="entry name" value="SNF2_RAD54_helicase_TF"/>
</dbReference>
<name>A0A4Q4QPM4_9PLEO</name>
<evidence type="ECO:0000256" key="5">
    <source>
        <dbReference type="SAM" id="MobiDB-lite"/>
    </source>
</evidence>